<evidence type="ECO:0000313" key="3">
    <source>
        <dbReference type="Proteomes" id="UP001233172"/>
    </source>
</evidence>
<evidence type="ECO:0000256" key="1">
    <source>
        <dbReference type="SAM" id="SignalP"/>
    </source>
</evidence>
<proteinExistence type="predicted"/>
<organism evidence="2 3">
    <name type="scientific">Biomphalaria pfeifferi</name>
    <name type="common">Bloodfluke planorb</name>
    <name type="synonym">Freshwater snail</name>
    <dbReference type="NCBI Taxonomy" id="112525"/>
    <lineage>
        <taxon>Eukaryota</taxon>
        <taxon>Metazoa</taxon>
        <taxon>Spiralia</taxon>
        <taxon>Lophotrochozoa</taxon>
        <taxon>Mollusca</taxon>
        <taxon>Gastropoda</taxon>
        <taxon>Heterobranchia</taxon>
        <taxon>Euthyneura</taxon>
        <taxon>Panpulmonata</taxon>
        <taxon>Hygrophila</taxon>
        <taxon>Lymnaeoidea</taxon>
        <taxon>Planorbidae</taxon>
        <taxon>Biomphalaria</taxon>
    </lineage>
</organism>
<dbReference type="EMBL" id="JASAOG010000032">
    <property type="protein sequence ID" value="KAK0061095.1"/>
    <property type="molecule type" value="Genomic_DNA"/>
</dbReference>
<dbReference type="Proteomes" id="UP001233172">
    <property type="component" value="Unassembled WGS sequence"/>
</dbReference>
<evidence type="ECO:0000313" key="2">
    <source>
        <dbReference type="EMBL" id="KAK0061095.1"/>
    </source>
</evidence>
<name>A0AAD8BWH9_BIOPF</name>
<protein>
    <recommendedName>
        <fullName evidence="4">Apple domain-containing protein</fullName>
    </recommendedName>
</protein>
<reference evidence="2" key="2">
    <citation type="submission" date="2023-04" db="EMBL/GenBank/DDBJ databases">
        <authorList>
            <person name="Bu L."/>
            <person name="Lu L."/>
            <person name="Laidemitt M.R."/>
            <person name="Zhang S.M."/>
            <person name="Mutuku M."/>
            <person name="Mkoji G."/>
            <person name="Steinauer M."/>
            <person name="Loker E.S."/>
        </authorList>
    </citation>
    <scope>NUCLEOTIDE SEQUENCE</scope>
    <source>
        <strain evidence="2">KasaAsao</strain>
        <tissue evidence="2">Whole Snail</tissue>
    </source>
</reference>
<keyword evidence="1" id="KW-0732">Signal</keyword>
<comment type="caution">
    <text evidence="2">The sequence shown here is derived from an EMBL/GenBank/DDBJ whole genome shotgun (WGS) entry which is preliminary data.</text>
</comment>
<evidence type="ECO:0008006" key="4">
    <source>
        <dbReference type="Google" id="ProtNLM"/>
    </source>
</evidence>
<dbReference type="AlphaFoldDB" id="A0AAD8BWH9"/>
<sequence length="107" mass="11771">MKTRITRLLLSLVFSLGIKCNIVPNICSTTYVDRLDLQPVGCNETSMWTFLCRSKISCAATCAAKKTCAAFRFSDKSGTCSICPGSLIQSLNHIRSGHLIQKKLARN</sequence>
<accession>A0AAD8BWH9</accession>
<feature type="non-terminal residue" evidence="2">
    <location>
        <position position="107"/>
    </location>
</feature>
<gene>
    <name evidence="2" type="ORF">Bpfe_009623</name>
</gene>
<feature type="chain" id="PRO_5042262055" description="Apple domain-containing protein" evidence="1">
    <location>
        <begin position="21"/>
        <end position="107"/>
    </location>
</feature>
<keyword evidence="3" id="KW-1185">Reference proteome</keyword>
<reference evidence="2" key="1">
    <citation type="journal article" date="2023" name="PLoS Negl. Trop. Dis.">
        <title>A genome sequence for Biomphalaria pfeifferi, the major vector snail for the human-infecting parasite Schistosoma mansoni.</title>
        <authorList>
            <person name="Bu L."/>
            <person name="Lu L."/>
            <person name="Laidemitt M.R."/>
            <person name="Zhang S.M."/>
            <person name="Mutuku M."/>
            <person name="Mkoji G."/>
            <person name="Steinauer M."/>
            <person name="Loker E.S."/>
        </authorList>
    </citation>
    <scope>NUCLEOTIDE SEQUENCE</scope>
    <source>
        <strain evidence="2">KasaAsao</strain>
    </source>
</reference>
<feature type="signal peptide" evidence="1">
    <location>
        <begin position="1"/>
        <end position="20"/>
    </location>
</feature>